<evidence type="ECO:0000256" key="1">
    <source>
        <dbReference type="ARBA" id="ARBA00001927"/>
    </source>
</evidence>
<comment type="cofactor">
    <cofactor evidence="1">
        <name>[3Fe-4S] cluster</name>
        <dbReference type="ChEBI" id="CHEBI:21137"/>
    </cofactor>
</comment>
<dbReference type="InterPro" id="IPR051269">
    <property type="entry name" value="Fe-S_cluster_ET"/>
</dbReference>
<sequence length="79" mass="8066">MSFISASAEACDGYGNCVFAAPAYFDIGSDGSVKVLQDEIADGDRPMVEHAVAECPAAALAIVSATSEAPASTTQRELP</sequence>
<accession>A0A7T1T2L1</accession>
<keyword evidence="6" id="KW-0411">Iron-sulfur</keyword>
<organism evidence="8 9">
    <name type="scientific">Streptomyces bathyalis</name>
    <dbReference type="NCBI Taxonomy" id="2710756"/>
    <lineage>
        <taxon>Bacteria</taxon>
        <taxon>Bacillati</taxon>
        <taxon>Actinomycetota</taxon>
        <taxon>Actinomycetes</taxon>
        <taxon>Kitasatosporales</taxon>
        <taxon>Streptomycetaceae</taxon>
        <taxon>Streptomyces</taxon>
    </lineage>
</organism>
<reference evidence="9" key="1">
    <citation type="submission" date="2020-02" db="EMBL/GenBank/DDBJ databases">
        <title>Streptomyces sp. ASO4wet.</title>
        <authorList>
            <person name="Risdian C."/>
            <person name="Landwehr W."/>
            <person name="Schupp P."/>
            <person name="Wink J."/>
        </authorList>
    </citation>
    <scope>NUCLEOTIDE SEQUENCE [LARGE SCALE GENOMIC DNA]</scope>
    <source>
        <strain evidence="9">ASO4wet</strain>
    </source>
</reference>
<evidence type="ECO:0000256" key="3">
    <source>
        <dbReference type="ARBA" id="ARBA00022723"/>
    </source>
</evidence>
<dbReference type="GO" id="GO:0051538">
    <property type="term" value="F:3 iron, 4 sulfur cluster binding"/>
    <property type="evidence" value="ECO:0007669"/>
    <property type="project" value="UniProtKB-KW"/>
</dbReference>
<dbReference type="KEGG" id="sbat:G4Z16_01305"/>
<dbReference type="PANTHER" id="PTHR36923">
    <property type="entry name" value="FERREDOXIN"/>
    <property type="match status" value="1"/>
</dbReference>
<dbReference type="Pfam" id="PF13459">
    <property type="entry name" value="Fer4_15"/>
    <property type="match status" value="1"/>
</dbReference>
<dbReference type="Proteomes" id="UP000595046">
    <property type="component" value="Chromosome"/>
</dbReference>
<dbReference type="Gene3D" id="3.30.70.20">
    <property type="match status" value="1"/>
</dbReference>
<keyword evidence="5" id="KW-0408">Iron</keyword>
<evidence type="ECO:0000256" key="5">
    <source>
        <dbReference type="ARBA" id="ARBA00023004"/>
    </source>
</evidence>
<evidence type="ECO:0000256" key="6">
    <source>
        <dbReference type="ARBA" id="ARBA00023014"/>
    </source>
</evidence>
<proteinExistence type="predicted"/>
<keyword evidence="4" id="KW-0249">Electron transport</keyword>
<evidence type="ECO:0000256" key="7">
    <source>
        <dbReference type="ARBA" id="ARBA00023291"/>
    </source>
</evidence>
<keyword evidence="7" id="KW-0003">3Fe-4S</keyword>
<evidence type="ECO:0000313" key="9">
    <source>
        <dbReference type="Proteomes" id="UP000595046"/>
    </source>
</evidence>
<dbReference type="AlphaFoldDB" id="A0A7T1T2L1"/>
<evidence type="ECO:0000256" key="4">
    <source>
        <dbReference type="ARBA" id="ARBA00022982"/>
    </source>
</evidence>
<keyword evidence="3" id="KW-0479">Metal-binding</keyword>
<protein>
    <submittedName>
        <fullName evidence="8">Ferredoxin</fullName>
    </submittedName>
</protein>
<dbReference type="RefSeq" id="WP_197348754.1">
    <property type="nucleotide sequence ID" value="NZ_CP048882.1"/>
</dbReference>
<name>A0A7T1T2L1_9ACTN</name>
<dbReference type="EMBL" id="CP048882">
    <property type="protein sequence ID" value="QPP05248.1"/>
    <property type="molecule type" value="Genomic_DNA"/>
</dbReference>
<dbReference type="GO" id="GO:0046872">
    <property type="term" value="F:metal ion binding"/>
    <property type="evidence" value="ECO:0007669"/>
    <property type="project" value="UniProtKB-KW"/>
</dbReference>
<keyword evidence="9" id="KW-1185">Reference proteome</keyword>
<dbReference type="SUPFAM" id="SSF54862">
    <property type="entry name" value="4Fe-4S ferredoxins"/>
    <property type="match status" value="1"/>
</dbReference>
<gene>
    <name evidence="8" type="ORF">G4Z16_01305</name>
</gene>
<evidence type="ECO:0000256" key="2">
    <source>
        <dbReference type="ARBA" id="ARBA00022448"/>
    </source>
</evidence>
<dbReference type="PANTHER" id="PTHR36923:SF3">
    <property type="entry name" value="FERREDOXIN"/>
    <property type="match status" value="1"/>
</dbReference>
<keyword evidence="2" id="KW-0813">Transport</keyword>
<evidence type="ECO:0000313" key="8">
    <source>
        <dbReference type="EMBL" id="QPP05248.1"/>
    </source>
</evidence>